<dbReference type="EC" id="3.1.3.16" evidence="3"/>
<name>Q4N283_THEPA</name>
<accession>Q4N283</accession>
<evidence type="ECO:0000313" key="4">
    <source>
        <dbReference type="Proteomes" id="UP000001949"/>
    </source>
</evidence>
<keyword evidence="3" id="KW-0378">Hydrolase</keyword>
<evidence type="ECO:0000256" key="1">
    <source>
        <dbReference type="ARBA" id="ARBA00022737"/>
    </source>
</evidence>
<dbReference type="InterPro" id="IPR016024">
    <property type="entry name" value="ARM-type_fold"/>
</dbReference>
<dbReference type="GO" id="GO:0005829">
    <property type="term" value="C:cytosol"/>
    <property type="evidence" value="ECO:0007669"/>
    <property type="project" value="TreeGrafter"/>
</dbReference>
<dbReference type="GO" id="GO:0005634">
    <property type="term" value="C:nucleus"/>
    <property type="evidence" value="ECO:0007669"/>
    <property type="project" value="TreeGrafter"/>
</dbReference>
<dbReference type="GO" id="GO:0000159">
    <property type="term" value="C:protein phosphatase type 2A complex"/>
    <property type="evidence" value="ECO:0007669"/>
    <property type="project" value="TreeGrafter"/>
</dbReference>
<dbReference type="VEuPathDB" id="PiroplasmaDB:TpMuguga_04g00474"/>
<evidence type="ECO:0000313" key="3">
    <source>
        <dbReference type="EMBL" id="EAN31826.1"/>
    </source>
</evidence>
<feature type="repeat" description="HEAT" evidence="2">
    <location>
        <begin position="571"/>
        <end position="607"/>
    </location>
</feature>
<keyword evidence="1" id="KW-0677">Repeat</keyword>
<comment type="caution">
    <text evidence="3">The sequence shown here is derived from an EMBL/GenBank/DDBJ whole genome shotgun (WGS) entry which is preliminary data.</text>
</comment>
<dbReference type="GeneID" id="3501094"/>
<dbReference type="STRING" id="5875.Q4N283"/>
<gene>
    <name evidence="3" type="ordered locus">TP04_0474</name>
</gene>
<proteinExistence type="predicted"/>
<dbReference type="GO" id="GO:0004722">
    <property type="term" value="F:protein serine/threonine phosphatase activity"/>
    <property type="evidence" value="ECO:0007669"/>
    <property type="project" value="UniProtKB-EC"/>
</dbReference>
<dbReference type="PANTHER" id="PTHR10648:SF4">
    <property type="entry name" value="PROTEIN PHOSPHATASE 2 (FORMERLY 2A), REGULATORY SUBUNIT A, BETA ISOFORM-RELATED"/>
    <property type="match status" value="1"/>
</dbReference>
<reference evidence="3 4" key="1">
    <citation type="journal article" date="2005" name="Science">
        <title>Genome sequence of Theileria parva, a bovine pathogen that transforms lymphocytes.</title>
        <authorList>
            <person name="Gardner M.J."/>
            <person name="Bishop R."/>
            <person name="Shah T."/>
            <person name="de Villiers E.P."/>
            <person name="Carlton J.M."/>
            <person name="Hall N."/>
            <person name="Ren Q."/>
            <person name="Paulsen I.T."/>
            <person name="Pain A."/>
            <person name="Berriman M."/>
            <person name="Wilson R.J.M."/>
            <person name="Sato S."/>
            <person name="Ralph S.A."/>
            <person name="Mann D.J."/>
            <person name="Xiong Z."/>
            <person name="Shallom S.J."/>
            <person name="Weidman J."/>
            <person name="Jiang L."/>
            <person name="Lynn J."/>
            <person name="Weaver B."/>
            <person name="Shoaibi A."/>
            <person name="Domingo A.R."/>
            <person name="Wasawo D."/>
            <person name="Crabtree J."/>
            <person name="Wortman J.R."/>
            <person name="Haas B."/>
            <person name="Angiuoli S.V."/>
            <person name="Creasy T.H."/>
            <person name="Lu C."/>
            <person name="Suh B."/>
            <person name="Silva J.C."/>
            <person name="Utterback T.R."/>
            <person name="Feldblyum T.V."/>
            <person name="Pertea M."/>
            <person name="Allen J."/>
            <person name="Nierman W.C."/>
            <person name="Taracha E.L.N."/>
            <person name="Salzberg S.L."/>
            <person name="White O.R."/>
            <person name="Fitzhugh H.A."/>
            <person name="Morzaria S."/>
            <person name="Venter J.C."/>
            <person name="Fraser C.M."/>
            <person name="Nene V."/>
        </authorList>
    </citation>
    <scope>NUCLEOTIDE SEQUENCE [LARGE SCALE GENOMIC DNA]</scope>
    <source>
        <strain evidence="3 4">Muguga</strain>
    </source>
</reference>
<dbReference type="OMA" id="HAISMFW"/>
<organism evidence="3 4">
    <name type="scientific">Theileria parva</name>
    <name type="common">East coast fever infection agent</name>
    <dbReference type="NCBI Taxonomy" id="5875"/>
    <lineage>
        <taxon>Eukaryota</taxon>
        <taxon>Sar</taxon>
        <taxon>Alveolata</taxon>
        <taxon>Apicomplexa</taxon>
        <taxon>Aconoidasida</taxon>
        <taxon>Piroplasmida</taxon>
        <taxon>Theileriidae</taxon>
        <taxon>Theileria</taxon>
    </lineage>
</organism>
<dbReference type="InterPro" id="IPR011989">
    <property type="entry name" value="ARM-like"/>
</dbReference>
<evidence type="ECO:0000256" key="2">
    <source>
        <dbReference type="PROSITE-ProRule" id="PRU00103"/>
    </source>
</evidence>
<dbReference type="PANTHER" id="PTHR10648">
    <property type="entry name" value="SERINE/THREONINE-PROTEIN PHOSPHATASE PP2A 65 KDA REGULATORY SUBUNIT"/>
    <property type="match status" value="1"/>
</dbReference>
<dbReference type="InterPro" id="IPR051023">
    <property type="entry name" value="PP2A_Regulatory_Subunit_A"/>
</dbReference>
<dbReference type="KEGG" id="tpv:TP04_0474"/>
<dbReference type="PROSITE" id="PS50077">
    <property type="entry name" value="HEAT_REPEAT"/>
    <property type="match status" value="1"/>
</dbReference>
<dbReference type="Proteomes" id="UP000001949">
    <property type="component" value="Unassembled WGS sequence"/>
</dbReference>
<dbReference type="AlphaFoldDB" id="Q4N283"/>
<dbReference type="InParanoid" id="Q4N283"/>
<dbReference type="Pfam" id="PF12755">
    <property type="entry name" value="Vac14_Fab1_bd"/>
    <property type="match status" value="1"/>
</dbReference>
<dbReference type="GO" id="GO:0019888">
    <property type="term" value="F:protein phosphatase regulator activity"/>
    <property type="evidence" value="ECO:0007669"/>
    <property type="project" value="TreeGrafter"/>
</dbReference>
<dbReference type="SUPFAM" id="SSF48371">
    <property type="entry name" value="ARM repeat"/>
    <property type="match status" value="1"/>
</dbReference>
<dbReference type="InterPro" id="IPR021133">
    <property type="entry name" value="HEAT_type_2"/>
</dbReference>
<dbReference type="Gene3D" id="1.25.10.10">
    <property type="entry name" value="Leucine-rich Repeat Variant"/>
    <property type="match status" value="1"/>
</dbReference>
<sequence length="648" mass="74182">MDSIPTQCGPHKTYSINSLEPTSSIQSESYLYDKKFVDFIEKDEYIKLFNHYIHLGGDPARYALKRVHLLSHHLGSDLTHECLVPFLSSLQKTVDISLLPAFCDSWLLLYKNIDEIETLLLIFKSFEFFLSHENPQIRVKATKNVMLIVESSIKPSKNGKSSSLEVVNSILCPMIGTFVESDWFPCAKSACYLIPKIYSYASEKSQNELRQAFQRLCDSETLTVKIAAAKNLKQVISIIEPEHAISMFWLVLKNMSIDNEEEIRMLAVDCSLVFAKQCTPEQNLNLNIPLLKAASEDTSWKVREFVGLNFIKIYETFDELVVKDNLFDSHVNLLCDNNDRVKSSSIRSFSNWSGILSQELIEAYVPILDNLAKKSNKDIRQSVCKTLALFAMKLKKKDALSILRPTIQLLLTDESMEVRLRVVENIHLICDREEFYGLIGEKLIETIDTSIENPIWRNRLVIAEQLTSFFSHFGATIFEQSFLNVLFRLLLDDVWKVRNAVLVSLEKICNECGSIWAVKFILSELKTIYLTPRQSSFTKNKKTKSSIRIVIIQALVAVAKSIDVENLIEHIMPLLLNSLTDSIPNIRFVSVNSLANIFIIYKNEKPELFLQAKCALIKLCQDSDEDVKYFAKRALDTYERSFSDHLVM</sequence>
<protein>
    <submittedName>
        <fullName evidence="3">Serine/threonine protein phosphatase, putative</fullName>
        <ecNumber evidence="3">3.1.3.16</ecNumber>
    </submittedName>
</protein>
<dbReference type="eggNOG" id="KOG0211">
    <property type="taxonomic scope" value="Eukaryota"/>
</dbReference>
<keyword evidence="4" id="KW-1185">Reference proteome</keyword>
<dbReference type="EMBL" id="AAGK01000004">
    <property type="protein sequence ID" value="EAN31826.1"/>
    <property type="molecule type" value="Genomic_DNA"/>
</dbReference>